<gene>
    <name evidence="2" type="ORF">DB31_6196</name>
</gene>
<evidence type="ECO:0000313" key="3">
    <source>
        <dbReference type="Proteomes" id="UP000028725"/>
    </source>
</evidence>
<evidence type="ECO:0000313" key="2">
    <source>
        <dbReference type="EMBL" id="KFE58899.1"/>
    </source>
</evidence>
<proteinExistence type="predicted"/>
<dbReference type="Proteomes" id="UP000028725">
    <property type="component" value="Unassembled WGS sequence"/>
</dbReference>
<feature type="region of interest" description="Disordered" evidence="1">
    <location>
        <begin position="1"/>
        <end position="23"/>
    </location>
</feature>
<keyword evidence="3" id="KW-1185">Reference proteome</keyword>
<protein>
    <submittedName>
        <fullName evidence="2">Uncharacterized protein</fullName>
    </submittedName>
</protein>
<accession>A0A085VTY6</accession>
<name>A0A085VTY6_9BACT</name>
<evidence type="ECO:0000256" key="1">
    <source>
        <dbReference type="SAM" id="MobiDB-lite"/>
    </source>
</evidence>
<organism evidence="2 3">
    <name type="scientific">Hyalangium minutum</name>
    <dbReference type="NCBI Taxonomy" id="394096"/>
    <lineage>
        <taxon>Bacteria</taxon>
        <taxon>Pseudomonadati</taxon>
        <taxon>Myxococcota</taxon>
        <taxon>Myxococcia</taxon>
        <taxon>Myxococcales</taxon>
        <taxon>Cystobacterineae</taxon>
        <taxon>Archangiaceae</taxon>
        <taxon>Hyalangium</taxon>
    </lineage>
</organism>
<feature type="compositionally biased region" description="Basic residues" evidence="1">
    <location>
        <begin position="12"/>
        <end position="21"/>
    </location>
</feature>
<dbReference type="EMBL" id="JMCB01000034">
    <property type="protein sequence ID" value="KFE58899.1"/>
    <property type="molecule type" value="Genomic_DNA"/>
</dbReference>
<comment type="caution">
    <text evidence="2">The sequence shown here is derived from an EMBL/GenBank/DDBJ whole genome shotgun (WGS) entry which is preliminary data.</text>
</comment>
<sequence>MKPPCPGMHVHGNLRRPRARPHAVGACNVPGPPGNWQKQLSGIFMSRCGKQPPAQGAARVTLC</sequence>
<reference evidence="2 3" key="1">
    <citation type="submission" date="2014-04" db="EMBL/GenBank/DDBJ databases">
        <title>Genome assembly of Hyalangium minutum DSM 14724.</title>
        <authorList>
            <person name="Sharma G."/>
            <person name="Subramanian S."/>
        </authorList>
    </citation>
    <scope>NUCLEOTIDE SEQUENCE [LARGE SCALE GENOMIC DNA]</scope>
    <source>
        <strain evidence="2 3">DSM 14724</strain>
    </source>
</reference>
<dbReference type="AlphaFoldDB" id="A0A085VTY6"/>
<dbReference type="STRING" id="394096.DB31_6196"/>